<sequence>MAVQFLISILLCQFITISKETEIVHSCREKNEILDWFIIYKLNQIANNTAGLFNGKRFVFINSSAKLSSSSFWILSENDIDVEESFLRSSLKSFYSSSKADKVETLVIMYNNWPPYARKSLTTHSTKGVFMRKNGNSAMWMIHNIPSFPDHRKFHWPEYATKQAHIIFCLTLPYDTFFQWVSQIAYENPLIYFHNVPKTERTNVVNSLLYGKGVIAEPNYRFSNSLKTVGGERLFWFSKLAESDMDIYQLIGKIDNATFRFWEKSDEAHQKLDDICSRYLSVKRIYGNIYLFLNNPEQIVHENYKIGINCSELVSELEIQLCKKWKSVDLPSNSCPREDYLWKLMFYRFGTGPGIKNNDDASKWIIQLNGKKIWCFGSLPREENQILCSGGMICMQNEKIWKAFDASIKFTKTESCI</sequence>
<keyword evidence="3" id="KW-0732">Signal</keyword>
<name>A0A0V1J314_TRIPS</name>
<reference evidence="4 5" key="1">
    <citation type="submission" date="2015-01" db="EMBL/GenBank/DDBJ databases">
        <title>Evolution of Trichinella species and genotypes.</title>
        <authorList>
            <person name="Korhonen P.K."/>
            <person name="Edoardo P."/>
            <person name="Giuseppe L.R."/>
            <person name="Gasser R.B."/>
        </authorList>
    </citation>
    <scope>NUCLEOTIDE SEQUENCE [LARGE SCALE GENOMIC DNA]</scope>
    <source>
        <strain evidence="4">ISS588</strain>
    </source>
</reference>
<dbReference type="Proteomes" id="UP000054805">
    <property type="component" value="Unassembled WGS sequence"/>
</dbReference>
<dbReference type="EMBL" id="JYDS01000047">
    <property type="protein sequence ID" value="KRZ29293.1"/>
    <property type="molecule type" value="Genomic_DNA"/>
</dbReference>
<comment type="caution">
    <text evidence="4">The sequence shown here is derived from an EMBL/GenBank/DDBJ whole genome shotgun (WGS) entry which is preliminary data.</text>
</comment>
<protein>
    <submittedName>
        <fullName evidence="4">Deoxyribonuclease-2-alpha</fullName>
    </submittedName>
</protein>
<dbReference type="Pfam" id="PF03265">
    <property type="entry name" value="DNase_II"/>
    <property type="match status" value="2"/>
</dbReference>
<keyword evidence="5" id="KW-1185">Reference proteome</keyword>
<feature type="signal peptide" evidence="3">
    <location>
        <begin position="1"/>
        <end position="20"/>
    </location>
</feature>
<dbReference type="GO" id="GO:0004531">
    <property type="term" value="F:deoxyribonuclease II activity"/>
    <property type="evidence" value="ECO:0007669"/>
    <property type="project" value="InterPro"/>
</dbReference>
<dbReference type="PANTHER" id="PTHR10858:SF23">
    <property type="entry name" value="DEOXYRIBONUCLEASE II"/>
    <property type="match status" value="1"/>
</dbReference>
<dbReference type="PANTHER" id="PTHR10858">
    <property type="entry name" value="DEOXYRIBONUCLEASE II"/>
    <property type="match status" value="1"/>
</dbReference>
<keyword evidence="2" id="KW-0378">Hydrolase</keyword>
<dbReference type="AlphaFoldDB" id="A0A0V1J314"/>
<evidence type="ECO:0000256" key="1">
    <source>
        <dbReference type="ARBA" id="ARBA00007527"/>
    </source>
</evidence>
<evidence type="ECO:0000256" key="3">
    <source>
        <dbReference type="SAM" id="SignalP"/>
    </source>
</evidence>
<gene>
    <name evidence="4" type="ORF">T4B_9764</name>
</gene>
<evidence type="ECO:0000313" key="5">
    <source>
        <dbReference type="Proteomes" id="UP000054805"/>
    </source>
</evidence>
<evidence type="ECO:0000256" key="2">
    <source>
        <dbReference type="ARBA" id="ARBA00022801"/>
    </source>
</evidence>
<dbReference type="GO" id="GO:0006309">
    <property type="term" value="P:apoptotic DNA fragmentation"/>
    <property type="evidence" value="ECO:0007669"/>
    <property type="project" value="TreeGrafter"/>
</dbReference>
<feature type="chain" id="PRO_5006880260" evidence="3">
    <location>
        <begin position="21"/>
        <end position="417"/>
    </location>
</feature>
<organism evidence="4 5">
    <name type="scientific">Trichinella pseudospiralis</name>
    <name type="common">Parasitic roundworm</name>
    <dbReference type="NCBI Taxonomy" id="6337"/>
    <lineage>
        <taxon>Eukaryota</taxon>
        <taxon>Metazoa</taxon>
        <taxon>Ecdysozoa</taxon>
        <taxon>Nematoda</taxon>
        <taxon>Enoplea</taxon>
        <taxon>Dorylaimia</taxon>
        <taxon>Trichinellida</taxon>
        <taxon>Trichinellidae</taxon>
        <taxon>Trichinella</taxon>
    </lineage>
</organism>
<proteinExistence type="inferred from homology"/>
<evidence type="ECO:0000313" key="4">
    <source>
        <dbReference type="EMBL" id="KRZ29293.1"/>
    </source>
</evidence>
<comment type="similarity">
    <text evidence="1">Belongs to the DNase II family.</text>
</comment>
<dbReference type="InterPro" id="IPR004947">
    <property type="entry name" value="DNase_II"/>
</dbReference>
<accession>A0A0V1J314</accession>